<dbReference type="Proteomes" id="UP000266482">
    <property type="component" value="Unassembled WGS sequence"/>
</dbReference>
<dbReference type="RefSeq" id="WP_119602922.1">
    <property type="nucleotide sequence ID" value="NZ_QXQA01000024.1"/>
</dbReference>
<feature type="domain" description="SLH" evidence="3">
    <location>
        <begin position="801"/>
        <end position="864"/>
    </location>
</feature>
<name>A0A3A1UNZ9_9BACL</name>
<dbReference type="EMBL" id="QXQA01000024">
    <property type="protein sequence ID" value="RIX47246.1"/>
    <property type="molecule type" value="Genomic_DNA"/>
</dbReference>
<keyword evidence="1" id="KW-0677">Repeat</keyword>
<dbReference type="InterPro" id="IPR013783">
    <property type="entry name" value="Ig-like_fold"/>
</dbReference>
<accession>A0A3A1UNZ9</accession>
<keyword evidence="5" id="KW-1185">Reference proteome</keyword>
<feature type="domain" description="Fibronectin type-III" evidence="2">
    <location>
        <begin position="17"/>
        <end position="107"/>
    </location>
</feature>
<reference evidence="4 5" key="1">
    <citation type="submission" date="2018-09" db="EMBL/GenBank/DDBJ databases">
        <title>Paenibacillus aracenensis nov. sp. isolated from a cave in southern Spain.</title>
        <authorList>
            <person name="Jurado V."/>
            <person name="Gutierrez-Patricio S."/>
            <person name="Gonzalez-Pimentel J.L."/>
            <person name="Miller A.Z."/>
            <person name="Laiz L."/>
            <person name="Saiz-Jimenez C."/>
        </authorList>
    </citation>
    <scope>NUCLEOTIDE SEQUENCE [LARGE SCALE GENOMIC DNA]</scope>
    <source>
        <strain evidence="4 5">DSM 22867</strain>
    </source>
</reference>
<protein>
    <recommendedName>
        <fullName evidence="6">S-layer homology domain-containing protein</fullName>
    </recommendedName>
</protein>
<dbReference type="Pfam" id="PF00395">
    <property type="entry name" value="SLH"/>
    <property type="match status" value="3"/>
</dbReference>
<sequence length="931" mass="96920">SNVVSVTTSASIPVTVPVSNFASTAKTSTTADFSWSPANNAASIIIEQSLKGTNTWAAAITGTIAPTAGSATVTGLSPSTEYDFRLVVTGGSNAGTSNVVSVTTSASIPVTVPVSNFASTAKTSTTADFSWSPANNAASIIIEQSLKGTNTWAAAITGTIAPTAGSATVTGLSPSTEYDFRLVVTGGSNAGISNTASVITDAVLPPDPVYAIAPIGNQVLTPLTVGYTTQETKNITITRTGTGTLNQLAVALEGAGANEFEITQPAVPTLDESTPATIFTIRAKGGLLPGTYTVTVRISATNMADVTFTTTQVVAPAEEPTVPGAPQNVAAVGGNKTVDLSWHAVAGADYYKVYMKNAEGTYSSLPIATVTVPAYRVQDLTNGTIYFFKVTAGNAGGESVSSAEATAKPITVPSAPTGITAQAGNGSATILFDPPADNGGSPVTRFVVTDSTGSIEATGTASPITVTGLNNGTSYMFTVKAVNEAGSSLPSALSNAVVPYAPVPTPTPLPQPAPNISVEVLVNGKVEKAGTATVTTVNNQQVINIVVDQKKLEEKLDAEGLGAIVTIPVNSDADIVVGELNGHMIKNMENKLAVLEIKTERATYSIPAQQMNIDKVSRQIGKSVNLQDIKVKVEIAEPLPDMVKVVENAAKKGAFTIVVPPVNFTVTVSYGNTTISVEKFNAFVERTVAIPEGADPNKITTGVVIEPDGTVRHVPTKVIKNDGKYYAVINSLTNSTYSVVWHPIEFADVAGHWSKSAVNDMGSRMVIEGTGEGQFSPDRNITRAEFAAIIVRGLGLRLEEGAVPFSDVNESAWYSSAIETAYAYKLINGYEDGTFGPNDPITREQAMVIIARAMEMTSLKAKLPIQPAEDILQPYADAAKVSDWALESIADSVKLGMITGRSSTELAPKAYITRAEVAVVVQRLLQKSNLI</sequence>
<feature type="non-terminal residue" evidence="4">
    <location>
        <position position="1"/>
    </location>
</feature>
<feature type="domain" description="Fibronectin type-III" evidence="2">
    <location>
        <begin position="322"/>
        <end position="414"/>
    </location>
</feature>
<evidence type="ECO:0008006" key="6">
    <source>
        <dbReference type="Google" id="ProtNLM"/>
    </source>
</evidence>
<feature type="domain" description="SLH" evidence="3">
    <location>
        <begin position="741"/>
        <end position="800"/>
    </location>
</feature>
<dbReference type="PANTHER" id="PTHR13817">
    <property type="entry name" value="TITIN"/>
    <property type="match status" value="1"/>
</dbReference>
<gene>
    <name evidence="4" type="ORF">D3P08_25350</name>
</gene>
<organism evidence="4 5">
    <name type="scientific">Paenibacillus nanensis</name>
    <dbReference type="NCBI Taxonomy" id="393251"/>
    <lineage>
        <taxon>Bacteria</taxon>
        <taxon>Bacillati</taxon>
        <taxon>Bacillota</taxon>
        <taxon>Bacilli</taxon>
        <taxon>Bacillales</taxon>
        <taxon>Paenibacillaceae</taxon>
        <taxon>Paenibacillus</taxon>
    </lineage>
</organism>
<dbReference type="Gene3D" id="2.60.40.10">
    <property type="entry name" value="Immunoglobulins"/>
    <property type="match status" value="4"/>
</dbReference>
<dbReference type="AlphaFoldDB" id="A0A3A1UNZ9"/>
<dbReference type="SUPFAM" id="SSF49265">
    <property type="entry name" value="Fibronectin type III"/>
    <property type="match status" value="3"/>
</dbReference>
<feature type="domain" description="Fibronectin type-III" evidence="2">
    <location>
        <begin position="415"/>
        <end position="501"/>
    </location>
</feature>
<proteinExistence type="predicted"/>
<evidence type="ECO:0000259" key="3">
    <source>
        <dbReference type="PROSITE" id="PS51272"/>
    </source>
</evidence>
<evidence type="ECO:0000313" key="4">
    <source>
        <dbReference type="EMBL" id="RIX47246.1"/>
    </source>
</evidence>
<dbReference type="PROSITE" id="PS51272">
    <property type="entry name" value="SLH"/>
    <property type="match status" value="3"/>
</dbReference>
<dbReference type="InterPro" id="IPR001119">
    <property type="entry name" value="SLH_dom"/>
</dbReference>
<dbReference type="PANTHER" id="PTHR13817:SF73">
    <property type="entry name" value="FIBRONECTIN TYPE-III DOMAIN-CONTAINING PROTEIN"/>
    <property type="match status" value="1"/>
</dbReference>
<dbReference type="SMART" id="SM00060">
    <property type="entry name" value="FN3"/>
    <property type="match status" value="4"/>
</dbReference>
<dbReference type="InterPro" id="IPR036116">
    <property type="entry name" value="FN3_sf"/>
</dbReference>
<dbReference type="PROSITE" id="PS50853">
    <property type="entry name" value="FN3"/>
    <property type="match status" value="4"/>
</dbReference>
<dbReference type="Pfam" id="PF00041">
    <property type="entry name" value="fn3"/>
    <property type="match status" value="4"/>
</dbReference>
<dbReference type="InterPro" id="IPR003961">
    <property type="entry name" value="FN3_dom"/>
</dbReference>
<dbReference type="OrthoDB" id="663332at2"/>
<evidence type="ECO:0000256" key="1">
    <source>
        <dbReference type="ARBA" id="ARBA00022737"/>
    </source>
</evidence>
<dbReference type="CDD" id="cd00063">
    <property type="entry name" value="FN3"/>
    <property type="match status" value="4"/>
</dbReference>
<evidence type="ECO:0000313" key="5">
    <source>
        <dbReference type="Proteomes" id="UP000266482"/>
    </source>
</evidence>
<evidence type="ECO:0000259" key="2">
    <source>
        <dbReference type="PROSITE" id="PS50853"/>
    </source>
</evidence>
<feature type="domain" description="SLH" evidence="3">
    <location>
        <begin position="872"/>
        <end position="931"/>
    </location>
</feature>
<comment type="caution">
    <text evidence="4">The sequence shown here is derived from an EMBL/GenBank/DDBJ whole genome shotgun (WGS) entry which is preliminary data.</text>
</comment>
<dbReference type="InterPro" id="IPR050964">
    <property type="entry name" value="Striated_Muscle_Regulatory"/>
</dbReference>
<feature type="domain" description="Fibronectin type-III" evidence="2">
    <location>
        <begin position="113"/>
        <end position="206"/>
    </location>
</feature>